<feature type="transmembrane region" description="Helical" evidence="9">
    <location>
        <begin position="83"/>
        <end position="105"/>
    </location>
</feature>
<reference evidence="10 11" key="1">
    <citation type="journal article" date="2019" name="Sci. Rep.">
        <title>Comparative genomics of chytrid fungi reveal insights into the obligate biotrophic and pathogenic lifestyle of Synchytrium endobioticum.</title>
        <authorList>
            <person name="van de Vossenberg B.T.L.H."/>
            <person name="Warris S."/>
            <person name="Nguyen H.D.T."/>
            <person name="van Gent-Pelzer M.P.E."/>
            <person name="Joly D.L."/>
            <person name="van de Geest H.C."/>
            <person name="Bonants P.J.M."/>
            <person name="Smith D.S."/>
            <person name="Levesque C.A."/>
            <person name="van der Lee T.A.J."/>
        </authorList>
    </citation>
    <scope>NUCLEOTIDE SEQUENCE [LARGE SCALE GENOMIC DNA]</scope>
    <source>
        <strain evidence="10 11">MB42</strain>
    </source>
</reference>
<evidence type="ECO:0000256" key="8">
    <source>
        <dbReference type="PIRNR" id="PIRNR017207"/>
    </source>
</evidence>
<evidence type="ECO:0000256" key="9">
    <source>
        <dbReference type="SAM" id="Phobius"/>
    </source>
</evidence>
<keyword evidence="7 8" id="KW-0472">Membrane</keyword>
<sequence length="185" mass="20406">MRTTYMSWHSLDYASLEQKKHGKVADPVGYIPSEYEPQVVRSRIGIARGPTPNATDEATATLKIKKAWDVALAPAKSIPMNGFMLYMSGNSVQIFSILITVMMFWSGIKGIMGANSVFANFHVAVRRGNPLLSDPVLLPKLAFVGMQLVVVAMGLYKCWAMGLLPTSHSDWLAFKSPKIPMEVIM</sequence>
<evidence type="ECO:0000313" key="10">
    <source>
        <dbReference type="EMBL" id="TPX41959.1"/>
    </source>
</evidence>
<evidence type="ECO:0000256" key="3">
    <source>
        <dbReference type="ARBA" id="ARBA00020820"/>
    </source>
</evidence>
<evidence type="ECO:0000256" key="5">
    <source>
        <dbReference type="ARBA" id="ARBA00022824"/>
    </source>
</evidence>
<organism evidence="10 11">
    <name type="scientific">Synchytrium endobioticum</name>
    <dbReference type="NCBI Taxonomy" id="286115"/>
    <lineage>
        <taxon>Eukaryota</taxon>
        <taxon>Fungi</taxon>
        <taxon>Fungi incertae sedis</taxon>
        <taxon>Chytridiomycota</taxon>
        <taxon>Chytridiomycota incertae sedis</taxon>
        <taxon>Chytridiomycetes</taxon>
        <taxon>Synchytriales</taxon>
        <taxon>Synchytriaceae</taxon>
        <taxon>Synchytrium</taxon>
    </lineage>
</organism>
<evidence type="ECO:0000256" key="4">
    <source>
        <dbReference type="ARBA" id="ARBA00022692"/>
    </source>
</evidence>
<dbReference type="STRING" id="286115.A0A507CS44"/>
<dbReference type="GO" id="GO:0005789">
    <property type="term" value="C:endoplasmic reticulum membrane"/>
    <property type="evidence" value="ECO:0007669"/>
    <property type="project" value="UniProtKB-SubCell"/>
</dbReference>
<dbReference type="Proteomes" id="UP000317494">
    <property type="component" value="Unassembled WGS sequence"/>
</dbReference>
<dbReference type="AlphaFoldDB" id="A0A507CS44"/>
<keyword evidence="4 9" id="KW-0812">Transmembrane</keyword>
<protein>
    <recommendedName>
        <fullName evidence="3 8">ER membrane protein complex subunit 4</fullName>
    </recommendedName>
</protein>
<comment type="similarity">
    <text evidence="2 8">Belongs to the EMC4 family.</text>
</comment>
<keyword evidence="11" id="KW-1185">Reference proteome</keyword>
<evidence type="ECO:0000256" key="2">
    <source>
        <dbReference type="ARBA" id="ARBA00007715"/>
    </source>
</evidence>
<comment type="caution">
    <text evidence="10">The sequence shown here is derived from an EMBL/GenBank/DDBJ whole genome shotgun (WGS) entry which is preliminary data.</text>
</comment>
<gene>
    <name evidence="10" type="ORF">SeMB42_g05339</name>
</gene>
<dbReference type="Pfam" id="PF06417">
    <property type="entry name" value="EMC4"/>
    <property type="match status" value="1"/>
</dbReference>
<keyword evidence="5" id="KW-0256">Endoplasmic reticulum</keyword>
<name>A0A507CS44_9FUNG</name>
<dbReference type="VEuPathDB" id="FungiDB:SeMB42_g05339"/>
<evidence type="ECO:0000256" key="6">
    <source>
        <dbReference type="ARBA" id="ARBA00022989"/>
    </source>
</evidence>
<evidence type="ECO:0000256" key="1">
    <source>
        <dbReference type="ARBA" id="ARBA00004477"/>
    </source>
</evidence>
<dbReference type="PIRSF" id="PIRSF017207">
    <property type="entry name" value="UCP017207_TM-p85"/>
    <property type="match status" value="1"/>
</dbReference>
<dbReference type="EMBL" id="QEAN01000250">
    <property type="protein sequence ID" value="TPX41959.1"/>
    <property type="molecule type" value="Genomic_DNA"/>
</dbReference>
<dbReference type="InterPro" id="IPR009445">
    <property type="entry name" value="TMEM85/Emc4"/>
</dbReference>
<evidence type="ECO:0000313" key="11">
    <source>
        <dbReference type="Proteomes" id="UP000317494"/>
    </source>
</evidence>
<accession>A0A507CS44</accession>
<proteinExistence type="inferred from homology"/>
<feature type="transmembrane region" description="Helical" evidence="9">
    <location>
        <begin position="137"/>
        <end position="156"/>
    </location>
</feature>
<dbReference type="PANTHER" id="PTHR19315">
    <property type="entry name" value="ER MEMBRANE PROTEIN COMPLEX SUBUNIT 4"/>
    <property type="match status" value="1"/>
</dbReference>
<keyword evidence="6 9" id="KW-1133">Transmembrane helix</keyword>
<comment type="subcellular location">
    <subcellularLocation>
        <location evidence="1">Endoplasmic reticulum membrane</location>
        <topology evidence="1">Multi-pass membrane protein</topology>
    </subcellularLocation>
</comment>
<evidence type="ECO:0000256" key="7">
    <source>
        <dbReference type="ARBA" id="ARBA00023136"/>
    </source>
</evidence>